<protein>
    <submittedName>
        <fullName evidence="1">Uncharacterized protein</fullName>
    </submittedName>
</protein>
<sequence>MDQSWNTEHQLVLTAEPQPVPEPTSVHTPQLAATQLLQLELERRPDRQLQPETSMATLESLMVPTATMTVYSM</sequence>
<dbReference type="EMBL" id="QKKF02024247">
    <property type="protein sequence ID" value="RZF37488.1"/>
    <property type="molecule type" value="Genomic_DNA"/>
</dbReference>
<accession>A0A482WVK0</accession>
<evidence type="ECO:0000313" key="1">
    <source>
        <dbReference type="EMBL" id="RZF37488.1"/>
    </source>
</evidence>
<organism evidence="1 2">
    <name type="scientific">Laodelphax striatellus</name>
    <name type="common">Small brown planthopper</name>
    <name type="synonym">Delphax striatella</name>
    <dbReference type="NCBI Taxonomy" id="195883"/>
    <lineage>
        <taxon>Eukaryota</taxon>
        <taxon>Metazoa</taxon>
        <taxon>Ecdysozoa</taxon>
        <taxon>Arthropoda</taxon>
        <taxon>Hexapoda</taxon>
        <taxon>Insecta</taxon>
        <taxon>Pterygota</taxon>
        <taxon>Neoptera</taxon>
        <taxon>Paraneoptera</taxon>
        <taxon>Hemiptera</taxon>
        <taxon>Auchenorrhyncha</taxon>
        <taxon>Fulgoroidea</taxon>
        <taxon>Delphacidae</taxon>
        <taxon>Criomorphinae</taxon>
        <taxon>Laodelphax</taxon>
    </lineage>
</organism>
<name>A0A482WVK0_LAOST</name>
<gene>
    <name evidence="1" type="ORF">LSTR_LSTR017244</name>
</gene>
<keyword evidence="2" id="KW-1185">Reference proteome</keyword>
<dbReference type="SMR" id="A0A482WVK0"/>
<dbReference type="AlphaFoldDB" id="A0A482WVK0"/>
<dbReference type="Proteomes" id="UP000291343">
    <property type="component" value="Unassembled WGS sequence"/>
</dbReference>
<dbReference type="InParanoid" id="A0A482WVK0"/>
<comment type="caution">
    <text evidence="1">The sequence shown here is derived from an EMBL/GenBank/DDBJ whole genome shotgun (WGS) entry which is preliminary data.</text>
</comment>
<evidence type="ECO:0000313" key="2">
    <source>
        <dbReference type="Proteomes" id="UP000291343"/>
    </source>
</evidence>
<reference evidence="1 2" key="1">
    <citation type="journal article" date="2017" name="Gigascience">
        <title>Genome sequence of the small brown planthopper, Laodelphax striatellus.</title>
        <authorList>
            <person name="Zhu J."/>
            <person name="Jiang F."/>
            <person name="Wang X."/>
            <person name="Yang P."/>
            <person name="Bao Y."/>
            <person name="Zhao W."/>
            <person name="Wang W."/>
            <person name="Lu H."/>
            <person name="Wang Q."/>
            <person name="Cui N."/>
            <person name="Li J."/>
            <person name="Chen X."/>
            <person name="Luo L."/>
            <person name="Yu J."/>
            <person name="Kang L."/>
            <person name="Cui F."/>
        </authorList>
    </citation>
    <scope>NUCLEOTIDE SEQUENCE [LARGE SCALE GENOMIC DNA]</scope>
    <source>
        <strain evidence="1">Lst14</strain>
    </source>
</reference>
<proteinExistence type="predicted"/>